<comment type="caution">
    <text evidence="4">The sequence shown here is derived from an EMBL/GenBank/DDBJ whole genome shotgun (WGS) entry which is preliminary data.</text>
</comment>
<evidence type="ECO:0000313" key="4">
    <source>
        <dbReference type="EMBL" id="GGA66411.1"/>
    </source>
</evidence>
<proteinExistence type="predicted"/>
<reference evidence="4" key="2">
    <citation type="submission" date="2020-09" db="EMBL/GenBank/DDBJ databases">
        <authorList>
            <person name="Sun Q."/>
            <person name="Zhou Y."/>
        </authorList>
    </citation>
    <scope>NUCLEOTIDE SEQUENCE</scope>
    <source>
        <strain evidence="4">CGMCC 1.15447</strain>
    </source>
</reference>
<feature type="signal peptide" evidence="2">
    <location>
        <begin position="1"/>
        <end position="22"/>
    </location>
</feature>
<dbReference type="InterPro" id="IPR039329">
    <property type="entry name" value="SIAE"/>
</dbReference>
<sequence length="497" mass="54460">MPAQFLSKAVLLALLFSPAVHAEIRLPQILSNHAVLQRNVPIHIWGWATPGAHLMVHFDKQVQPAVADEAGEWSAWLTPVSAGGPYTLTVDGDGTVTRDDILVGDVWLASGQSNMQFPLKGFDSAPLKNGAAEIARASHPRIRLLLVPLVAADFPQSDVKATWTECTPETAVDFSAVAYFFGREISEKEDVPVGLIDSSWGGTPADSWVSMDTLGTDVNLLPAFHARALFGDQEVRRGEIEEINRAKRAAGLPLPAPGWHPNQVSWRPAALYNAMIAPLTPYSIRGFLWYQGETNSGEDRYLNYGELFPALIRDWRERFGQGDLPFIYAQISSFISPEEHWGVVRDAQRRALGLRNTAMAVTIDVGNPKNVHPADKQTVGARMALAARGMVYGEKVEFRSPEFREVTNEPGALRVWFDDAAGLNSRGPLTAFEVAGENHQFFRATARVEGESVVVSSPTVPWPKYVRYGWDNAATGSLYNAAGLPVGTFTSEVAPKF</sequence>
<evidence type="ECO:0000256" key="2">
    <source>
        <dbReference type="SAM" id="SignalP"/>
    </source>
</evidence>
<reference evidence="4" key="1">
    <citation type="journal article" date="2014" name="Int. J. Syst. Evol. Microbiol.">
        <title>Complete genome sequence of Corynebacterium casei LMG S-19264T (=DSM 44701T), isolated from a smear-ripened cheese.</title>
        <authorList>
            <consortium name="US DOE Joint Genome Institute (JGI-PGF)"/>
            <person name="Walter F."/>
            <person name="Albersmeier A."/>
            <person name="Kalinowski J."/>
            <person name="Ruckert C."/>
        </authorList>
    </citation>
    <scope>NUCLEOTIDE SEQUENCE</scope>
    <source>
        <strain evidence="4">CGMCC 1.15447</strain>
    </source>
</reference>
<dbReference type="SUPFAM" id="SSF52266">
    <property type="entry name" value="SGNH hydrolase"/>
    <property type="match status" value="1"/>
</dbReference>
<dbReference type="RefSeq" id="WP_188758930.1">
    <property type="nucleotide sequence ID" value="NZ_BMJB01000001.1"/>
</dbReference>
<feature type="domain" description="Sialate O-acetylesterase" evidence="3">
    <location>
        <begin position="266"/>
        <end position="384"/>
    </location>
</feature>
<evidence type="ECO:0000313" key="5">
    <source>
        <dbReference type="Proteomes" id="UP000648801"/>
    </source>
</evidence>
<gene>
    <name evidence="4" type="ORF">GCM10011507_17420</name>
</gene>
<name>A0A916RQJ7_9BACT</name>
<dbReference type="Gene3D" id="3.40.50.1110">
    <property type="entry name" value="SGNH hydrolase"/>
    <property type="match status" value="1"/>
</dbReference>
<keyword evidence="2" id="KW-0732">Signal</keyword>
<dbReference type="AlphaFoldDB" id="A0A916RQJ7"/>
<feature type="chain" id="PRO_5036857256" evidence="2">
    <location>
        <begin position="23"/>
        <end position="497"/>
    </location>
</feature>
<evidence type="ECO:0000259" key="3">
    <source>
        <dbReference type="Pfam" id="PF03629"/>
    </source>
</evidence>
<dbReference type="GO" id="GO:0001681">
    <property type="term" value="F:sialate O-acetylesterase activity"/>
    <property type="evidence" value="ECO:0007669"/>
    <property type="project" value="InterPro"/>
</dbReference>
<accession>A0A916RQJ7</accession>
<dbReference type="Proteomes" id="UP000648801">
    <property type="component" value="Unassembled WGS sequence"/>
</dbReference>
<keyword evidence="1" id="KW-0378">Hydrolase</keyword>
<protein>
    <submittedName>
        <fullName evidence="4">9-O-acetylesterase</fullName>
    </submittedName>
</protein>
<dbReference type="PANTHER" id="PTHR22901:SF0">
    <property type="entry name" value="SIALATE O-ACETYLESTERASE"/>
    <property type="match status" value="1"/>
</dbReference>
<evidence type="ECO:0000256" key="1">
    <source>
        <dbReference type="ARBA" id="ARBA00022801"/>
    </source>
</evidence>
<dbReference type="EMBL" id="BMJB01000001">
    <property type="protein sequence ID" value="GGA66411.1"/>
    <property type="molecule type" value="Genomic_DNA"/>
</dbReference>
<dbReference type="PANTHER" id="PTHR22901">
    <property type="entry name" value="SIALATE O-ACETYLESTERASE"/>
    <property type="match status" value="1"/>
</dbReference>
<dbReference type="InterPro" id="IPR005181">
    <property type="entry name" value="SASA"/>
</dbReference>
<organism evidence="4 5">
    <name type="scientific">Edaphobacter acidisoli</name>
    <dbReference type="NCBI Taxonomy" id="2040573"/>
    <lineage>
        <taxon>Bacteria</taxon>
        <taxon>Pseudomonadati</taxon>
        <taxon>Acidobacteriota</taxon>
        <taxon>Terriglobia</taxon>
        <taxon>Terriglobales</taxon>
        <taxon>Acidobacteriaceae</taxon>
        <taxon>Edaphobacter</taxon>
    </lineage>
</organism>
<dbReference type="Pfam" id="PF03629">
    <property type="entry name" value="SASA"/>
    <property type="match status" value="1"/>
</dbReference>
<dbReference type="GO" id="GO:0005975">
    <property type="term" value="P:carbohydrate metabolic process"/>
    <property type="evidence" value="ECO:0007669"/>
    <property type="project" value="TreeGrafter"/>
</dbReference>
<keyword evidence="5" id="KW-1185">Reference proteome</keyword>
<dbReference type="InterPro" id="IPR036514">
    <property type="entry name" value="SGNH_hydro_sf"/>
</dbReference>